<protein>
    <recommendedName>
        <fullName evidence="6">G-patch domain-containing protein</fullName>
    </recommendedName>
</protein>
<organism evidence="7 8">
    <name type="scientific">Synchytrium microbalum</name>
    <dbReference type="NCBI Taxonomy" id="1806994"/>
    <lineage>
        <taxon>Eukaryota</taxon>
        <taxon>Fungi</taxon>
        <taxon>Fungi incertae sedis</taxon>
        <taxon>Chytridiomycota</taxon>
        <taxon>Chytridiomycota incertae sedis</taxon>
        <taxon>Chytridiomycetes</taxon>
        <taxon>Synchytriales</taxon>
        <taxon>Synchytriaceae</taxon>
        <taxon>Synchytrium</taxon>
    </lineage>
</organism>
<sequence>MDQNGRGSPSTQFLSLKKNKSQKPVIKRPAAAAFEADHDHRGTKRGIQNTQYIDEVEGRVIKGIRNDSQASDEEEEDKLPLVIPLIVKNQWRLPGEGSPAPSSNGIGAVFTEQQPTPIPMASSSSNNCNNGTPAGIPVSIPPREEPKWGLNVMKKPALDKPIESTLNLDTSVVEATPMTEDERAIAALISEARGETTSNKIITSLPILAENAVPGLDDLQDETDKYRHDVALRPDEPTLDEYDKVPVDQIGAAMLRGMGWKEGEGLGKNKTVVTPILSARRPALLGLGAKPQPIVENKADKRRIPKPNEYKPEKAVDTPPPPSLSRRKGSAESDEDADVALDFRIDDKVVITAGKNKGVAGYIIEKKERSGGLQFKVQLKNGDVVKAYFDEVKLYSKSTNGASDYRPSPSKPTSNSSLPLKSWLRPHIRLVHLDDTIVSKSLAGGKHLDQSCTVQDVIPGQGAIVKTSHGDIVDHIVDRHVETYVPSAGKTVLVVKNEDTELVGQTGRILEKDKRNERALVQLEHDFEIRTFAYDDIAEYVEVL</sequence>
<evidence type="ECO:0000313" key="8">
    <source>
        <dbReference type="Proteomes" id="UP000319731"/>
    </source>
</evidence>
<dbReference type="Pfam" id="PF25088">
    <property type="entry name" value="GPKOW_C"/>
    <property type="match status" value="1"/>
</dbReference>
<dbReference type="EMBL" id="QEAO01000009">
    <property type="protein sequence ID" value="TPX35375.1"/>
    <property type="molecule type" value="Genomic_DNA"/>
</dbReference>
<feature type="region of interest" description="Disordered" evidence="5">
    <location>
        <begin position="1"/>
        <end position="25"/>
    </location>
</feature>
<dbReference type="STRING" id="1806994.A0A507CCU0"/>
<gene>
    <name evidence="7" type="ORF">SmJEL517_g02363</name>
</gene>
<evidence type="ECO:0000256" key="2">
    <source>
        <dbReference type="ARBA" id="ARBA00008576"/>
    </source>
</evidence>
<comment type="similarity">
    <text evidence="2">Belongs to the SPP2 family.</text>
</comment>
<keyword evidence="3" id="KW-0677">Repeat</keyword>
<dbReference type="SMART" id="SM00443">
    <property type="entry name" value="G_patch"/>
    <property type="match status" value="1"/>
</dbReference>
<dbReference type="Pfam" id="PF12656">
    <property type="entry name" value="G-patch_2"/>
    <property type="match status" value="1"/>
</dbReference>
<dbReference type="CDD" id="cd13153">
    <property type="entry name" value="KOW_GPKOW_B"/>
    <property type="match status" value="1"/>
</dbReference>
<comment type="subcellular location">
    <subcellularLocation>
        <location evidence="1">Nucleus</location>
    </subcellularLocation>
</comment>
<evidence type="ECO:0000259" key="6">
    <source>
        <dbReference type="PROSITE" id="PS50174"/>
    </source>
</evidence>
<feature type="compositionally biased region" description="Basic and acidic residues" evidence="5">
    <location>
        <begin position="306"/>
        <end position="316"/>
    </location>
</feature>
<name>A0A507CCU0_9FUNG</name>
<dbReference type="InterPro" id="IPR026822">
    <property type="entry name" value="Spp2/MOS2_G-patch"/>
</dbReference>
<dbReference type="PANTHER" id="PTHR15818:SF2">
    <property type="entry name" value="G-PATCH DOMAIN AND KOW MOTIFS-CONTAINING PROTEIN"/>
    <property type="match status" value="1"/>
</dbReference>
<feature type="region of interest" description="Disordered" evidence="5">
    <location>
        <begin position="399"/>
        <end position="418"/>
    </location>
</feature>
<feature type="region of interest" description="Disordered" evidence="5">
    <location>
        <begin position="291"/>
        <end position="335"/>
    </location>
</feature>
<dbReference type="Proteomes" id="UP000319731">
    <property type="component" value="Unassembled WGS sequence"/>
</dbReference>
<dbReference type="RefSeq" id="XP_031025902.1">
    <property type="nucleotide sequence ID" value="XM_031168291.1"/>
</dbReference>
<feature type="compositionally biased region" description="Polar residues" evidence="5">
    <location>
        <begin position="1"/>
        <end position="14"/>
    </location>
</feature>
<dbReference type="InterPro" id="IPR045166">
    <property type="entry name" value="Spp2-like"/>
</dbReference>
<dbReference type="GO" id="GO:0005681">
    <property type="term" value="C:spliceosomal complex"/>
    <property type="evidence" value="ECO:0007669"/>
    <property type="project" value="TreeGrafter"/>
</dbReference>
<dbReference type="InterPro" id="IPR041994">
    <property type="entry name" value="GPKOW_KOW2"/>
</dbReference>
<feature type="domain" description="G-patch" evidence="6">
    <location>
        <begin position="247"/>
        <end position="269"/>
    </location>
</feature>
<dbReference type="AlphaFoldDB" id="A0A507CCU0"/>
<dbReference type="PROSITE" id="PS50174">
    <property type="entry name" value="G_PATCH"/>
    <property type="match status" value="1"/>
</dbReference>
<dbReference type="PANTHER" id="PTHR15818">
    <property type="entry name" value="G PATCH AND KOW-CONTAINING"/>
    <property type="match status" value="1"/>
</dbReference>
<evidence type="ECO:0000256" key="4">
    <source>
        <dbReference type="ARBA" id="ARBA00023242"/>
    </source>
</evidence>
<comment type="caution">
    <text evidence="7">The sequence shown here is derived from an EMBL/GenBank/DDBJ whole genome shotgun (WGS) entry which is preliminary data.</text>
</comment>
<evidence type="ECO:0000256" key="3">
    <source>
        <dbReference type="ARBA" id="ARBA00022737"/>
    </source>
</evidence>
<keyword evidence="4" id="KW-0539">Nucleus</keyword>
<evidence type="ECO:0000256" key="5">
    <source>
        <dbReference type="SAM" id="MobiDB-lite"/>
    </source>
</evidence>
<dbReference type="GO" id="GO:0000398">
    <property type="term" value="P:mRNA splicing, via spliceosome"/>
    <property type="evidence" value="ECO:0007669"/>
    <property type="project" value="InterPro"/>
</dbReference>
<evidence type="ECO:0000313" key="7">
    <source>
        <dbReference type="EMBL" id="TPX35375.1"/>
    </source>
</evidence>
<evidence type="ECO:0000256" key="1">
    <source>
        <dbReference type="ARBA" id="ARBA00004123"/>
    </source>
</evidence>
<dbReference type="GeneID" id="42003588"/>
<dbReference type="OrthoDB" id="5577072at2759"/>
<accession>A0A507CCU0</accession>
<proteinExistence type="inferred from homology"/>
<dbReference type="InterPro" id="IPR000467">
    <property type="entry name" value="G_patch_dom"/>
</dbReference>
<dbReference type="GO" id="GO:0003676">
    <property type="term" value="F:nucleic acid binding"/>
    <property type="evidence" value="ECO:0007669"/>
    <property type="project" value="InterPro"/>
</dbReference>
<reference evidence="7 8" key="1">
    <citation type="journal article" date="2019" name="Sci. Rep.">
        <title>Comparative genomics of chytrid fungi reveal insights into the obligate biotrophic and pathogenic lifestyle of Synchytrium endobioticum.</title>
        <authorList>
            <person name="van de Vossenberg B.T.L.H."/>
            <person name="Warris S."/>
            <person name="Nguyen H.D.T."/>
            <person name="van Gent-Pelzer M.P.E."/>
            <person name="Joly D.L."/>
            <person name="van de Geest H.C."/>
            <person name="Bonants P.J.M."/>
            <person name="Smith D.S."/>
            <person name="Levesque C.A."/>
            <person name="van der Lee T.A.J."/>
        </authorList>
    </citation>
    <scope>NUCLEOTIDE SEQUENCE [LARGE SCALE GENOMIC DNA]</scope>
    <source>
        <strain evidence="7 8">JEL517</strain>
    </source>
</reference>
<keyword evidence="8" id="KW-1185">Reference proteome</keyword>